<dbReference type="InterPro" id="IPR000569">
    <property type="entry name" value="HECT_dom"/>
</dbReference>
<feature type="non-terminal residue" evidence="7">
    <location>
        <position position="966"/>
    </location>
</feature>
<evidence type="ECO:0000259" key="6">
    <source>
        <dbReference type="PROSITE" id="PS50237"/>
    </source>
</evidence>
<feature type="active site" description="Glycyl thioester intermediate" evidence="5">
    <location>
        <position position="934"/>
    </location>
</feature>
<dbReference type="SMART" id="SM00119">
    <property type="entry name" value="HECTc"/>
    <property type="match status" value="1"/>
</dbReference>
<dbReference type="PROSITE" id="PS50237">
    <property type="entry name" value="HECT"/>
    <property type="match status" value="1"/>
</dbReference>
<evidence type="ECO:0000256" key="1">
    <source>
        <dbReference type="ARBA" id="ARBA00000885"/>
    </source>
</evidence>
<dbReference type="Gene3D" id="3.30.2410.10">
    <property type="entry name" value="Hect, E3 ligase catalytic domain"/>
    <property type="match status" value="1"/>
</dbReference>
<reference evidence="7" key="1">
    <citation type="submission" date="2021-06" db="EMBL/GenBank/DDBJ databases">
        <authorList>
            <person name="Kallberg Y."/>
            <person name="Tangrot J."/>
            <person name="Rosling A."/>
        </authorList>
    </citation>
    <scope>NUCLEOTIDE SEQUENCE</scope>
    <source>
        <strain evidence="7">CL551</strain>
    </source>
</reference>
<evidence type="ECO:0000256" key="5">
    <source>
        <dbReference type="PROSITE-ProRule" id="PRU00104"/>
    </source>
</evidence>
<protein>
    <recommendedName>
        <fullName evidence="2">HECT-type E3 ubiquitin transferase</fullName>
        <ecNumber evidence="2">2.3.2.26</ecNumber>
    </recommendedName>
</protein>
<dbReference type="GO" id="GO:0061630">
    <property type="term" value="F:ubiquitin protein ligase activity"/>
    <property type="evidence" value="ECO:0007669"/>
    <property type="project" value="UniProtKB-EC"/>
</dbReference>
<dbReference type="GO" id="GO:0000209">
    <property type="term" value="P:protein polyubiquitination"/>
    <property type="evidence" value="ECO:0007669"/>
    <property type="project" value="InterPro"/>
</dbReference>
<evidence type="ECO:0000256" key="4">
    <source>
        <dbReference type="ARBA" id="ARBA00022786"/>
    </source>
</evidence>
<dbReference type="InterPro" id="IPR042556">
    <property type="entry name" value="AZUL_sf"/>
</dbReference>
<dbReference type="InterPro" id="IPR032353">
    <property type="entry name" value="AZUL"/>
</dbReference>
<dbReference type="EMBL" id="CAJVPV010007492">
    <property type="protein sequence ID" value="CAG8619554.1"/>
    <property type="molecule type" value="Genomic_DNA"/>
</dbReference>
<gene>
    <name evidence="7" type="ORF">AMORRO_LOCUS8596</name>
</gene>
<dbReference type="InterPro" id="IPR035983">
    <property type="entry name" value="Hect_E3_ubiquitin_ligase"/>
</dbReference>
<evidence type="ECO:0000313" key="7">
    <source>
        <dbReference type="EMBL" id="CAG8619554.1"/>
    </source>
</evidence>
<dbReference type="SUPFAM" id="SSF56204">
    <property type="entry name" value="Hect, E3 ligase catalytic domain"/>
    <property type="match status" value="1"/>
</dbReference>
<dbReference type="Gene3D" id="3.30.2160.10">
    <property type="entry name" value="Hect, E3 ligase catalytic domain"/>
    <property type="match status" value="1"/>
</dbReference>
<evidence type="ECO:0000313" key="8">
    <source>
        <dbReference type="Proteomes" id="UP000789342"/>
    </source>
</evidence>
<dbReference type="EC" id="2.3.2.26" evidence="2"/>
<keyword evidence="4 5" id="KW-0833">Ubl conjugation pathway</keyword>
<dbReference type="Gene3D" id="6.10.130.10">
    <property type="entry name" value="Ubiquitin-protein ligase E3A, N-terminal zinc-binding domain (AZUL)"/>
    <property type="match status" value="1"/>
</dbReference>
<dbReference type="Pfam" id="PF16558">
    <property type="entry name" value="AZUL"/>
    <property type="match status" value="1"/>
</dbReference>
<sequence length="966" mass="110711">EIPPRNWDANRDESKIKFEKAVRRYYFQLTVGCGRDDCEIKVCRSCKSAPRLSPDAAAILSVQLASRPRRFFCSHCQIDSTPFPRSKFTLSNTNNDSSQDRQQDFPVKPFIYSFFAASPFASLFSYSIGDGKTKETNNSTHSNSENNTSAVTHVAQNNLLWKSGHRTIKRSGISATKESTLTGDSNAAAAAIDDVETHIESNNRDNNIVNNGFESSSTIFHMSEATTSVSEEKNKNDTVDHLSTRDVSKAGLSHSDLLSSPFSNSDVETQFSLNTLTLPLLQQAFTAYQGGLINDKNNDIDPKIKKKGHFVYGNPVAENQKPSFKSSSIIGDPKLLLNTIRTVFSSREALDRSFIQSSVSTYSHPSKIDFESLRSSYKLIMDLHPHALFELTLSNAFEVLLARIEMDPYVLERDEGSLRQLFIVLECPLLMTSNRNESFSVTLIKKVVRILGYIADFQGRPKKRLVHWFSKYDAESFENIIRMLHRYLDDHYHPPPALVSHEVIATVKAAIVPYTMFYNIYMCEKLNLKEAYKSWRKAFDPTSSRLTRNKPFSFLNYPMLFDPVVKSHLSRIDALCQMALNYEDSCVHHTFYVQSQRYLTDNNQIFRTLHERTIPGLYFEVRREHLVKDALDQLIVKQLDLKKPLRVKFISGEEEAQDQGGIQREFFQVLLEKLLDPDTGMFLYDEQTRLHWINGASLENERKFELVGITLGVALFNGILVDINLPRILYKKLLNYPVNLEDMKEGFPYLGKGLEQMLNWDDGDVYDVYLRNFEISYNVYGEERIFPLIDGGSDIRVTNENRKEYVEKYIDHFANKYIEKQFNALQRGFLRMCDGIIPKLCRAEELELLICGNRVLDFKELEKTVRYEGGFERNHPTIRNFWSVVHDFSHQQKKQILAFVTASDRVPIRGYSDMSFTIQRNGPDSDRLPTARTCFGVLLLPDYSTKAKLSDRLLVAIQNGRGFGFA</sequence>
<dbReference type="InterPro" id="IPR044611">
    <property type="entry name" value="E3A/B/C-like"/>
</dbReference>
<name>A0A9N9D1H5_9GLOM</name>
<accession>A0A9N9D1H5</accession>
<evidence type="ECO:0000256" key="2">
    <source>
        <dbReference type="ARBA" id="ARBA00012485"/>
    </source>
</evidence>
<dbReference type="Pfam" id="PF00632">
    <property type="entry name" value="HECT"/>
    <property type="match status" value="1"/>
</dbReference>
<proteinExistence type="predicted"/>
<dbReference type="FunFam" id="3.30.2410.10:FF:000003">
    <property type="entry name" value="probable E3 ubiquitin-protein ligase HERC4 isoform X1"/>
    <property type="match status" value="1"/>
</dbReference>
<dbReference type="CDD" id="cd00078">
    <property type="entry name" value="HECTc"/>
    <property type="match status" value="1"/>
</dbReference>
<dbReference type="PANTHER" id="PTHR45700:SF8">
    <property type="entry name" value="HECT-TYPE E3 UBIQUITIN TRANSFERASE"/>
    <property type="match status" value="1"/>
</dbReference>
<dbReference type="AlphaFoldDB" id="A0A9N9D1H5"/>
<organism evidence="7 8">
    <name type="scientific">Acaulospora morrowiae</name>
    <dbReference type="NCBI Taxonomy" id="94023"/>
    <lineage>
        <taxon>Eukaryota</taxon>
        <taxon>Fungi</taxon>
        <taxon>Fungi incertae sedis</taxon>
        <taxon>Mucoromycota</taxon>
        <taxon>Glomeromycotina</taxon>
        <taxon>Glomeromycetes</taxon>
        <taxon>Diversisporales</taxon>
        <taxon>Acaulosporaceae</taxon>
        <taxon>Acaulospora</taxon>
    </lineage>
</organism>
<comment type="caution">
    <text evidence="7">The sequence shown here is derived from an EMBL/GenBank/DDBJ whole genome shotgun (WGS) entry which is preliminary data.</text>
</comment>
<feature type="domain" description="HECT" evidence="6">
    <location>
        <begin position="637"/>
        <end position="966"/>
    </location>
</feature>
<dbReference type="PANTHER" id="PTHR45700">
    <property type="entry name" value="UBIQUITIN-PROTEIN LIGASE E3C"/>
    <property type="match status" value="1"/>
</dbReference>
<dbReference type="Proteomes" id="UP000789342">
    <property type="component" value="Unassembled WGS sequence"/>
</dbReference>
<dbReference type="Gene3D" id="3.90.1750.10">
    <property type="entry name" value="Hect, E3 ligase catalytic domains"/>
    <property type="match status" value="1"/>
</dbReference>
<keyword evidence="3" id="KW-0808">Transferase</keyword>
<keyword evidence="8" id="KW-1185">Reference proteome</keyword>
<comment type="catalytic activity">
    <reaction evidence="1">
        <text>S-ubiquitinyl-[E2 ubiquitin-conjugating enzyme]-L-cysteine + [acceptor protein]-L-lysine = [E2 ubiquitin-conjugating enzyme]-L-cysteine + N(6)-ubiquitinyl-[acceptor protein]-L-lysine.</text>
        <dbReference type="EC" id="2.3.2.26"/>
    </reaction>
</comment>
<evidence type="ECO:0000256" key="3">
    <source>
        <dbReference type="ARBA" id="ARBA00022679"/>
    </source>
</evidence>
<dbReference type="OrthoDB" id="8068875at2759"/>